<evidence type="ECO:0000313" key="11">
    <source>
        <dbReference type="Proteomes" id="UP001177744"/>
    </source>
</evidence>
<dbReference type="EMBL" id="JAULJE010000014">
    <property type="protein sequence ID" value="KAK1335281.1"/>
    <property type="molecule type" value="Genomic_DNA"/>
</dbReference>
<protein>
    <submittedName>
        <fullName evidence="10">Uncharacterized protein</fullName>
    </submittedName>
</protein>
<name>A0AA40LIZ4_CNENI</name>
<keyword evidence="6" id="KW-0805">Transcription regulation</keyword>
<evidence type="ECO:0000256" key="8">
    <source>
        <dbReference type="ARBA" id="ARBA00023242"/>
    </source>
</evidence>
<evidence type="ECO:0000256" key="3">
    <source>
        <dbReference type="ARBA" id="ARBA00022737"/>
    </source>
</evidence>
<keyword evidence="4" id="KW-0863">Zinc-finger</keyword>
<dbReference type="GO" id="GO:0008270">
    <property type="term" value="F:zinc ion binding"/>
    <property type="evidence" value="ECO:0007669"/>
    <property type="project" value="UniProtKB-KW"/>
</dbReference>
<dbReference type="AlphaFoldDB" id="A0AA40LIZ4"/>
<evidence type="ECO:0000256" key="9">
    <source>
        <dbReference type="SAM" id="MobiDB-lite"/>
    </source>
</evidence>
<evidence type="ECO:0000256" key="5">
    <source>
        <dbReference type="ARBA" id="ARBA00022833"/>
    </source>
</evidence>
<dbReference type="GO" id="GO:0042800">
    <property type="term" value="F:histone H3K4 methyltransferase activity"/>
    <property type="evidence" value="ECO:0007669"/>
    <property type="project" value="TreeGrafter"/>
</dbReference>
<keyword evidence="2" id="KW-0479">Metal-binding</keyword>
<keyword evidence="7" id="KW-0804">Transcription</keyword>
<keyword evidence="8" id="KW-0539">Nucleus</keyword>
<evidence type="ECO:0000256" key="2">
    <source>
        <dbReference type="ARBA" id="ARBA00022723"/>
    </source>
</evidence>
<comment type="subcellular location">
    <subcellularLocation>
        <location evidence="1">Nucleus</location>
    </subcellularLocation>
</comment>
<dbReference type="PANTHER" id="PTHR45888">
    <property type="entry name" value="HL01030P-RELATED"/>
    <property type="match status" value="1"/>
</dbReference>
<evidence type="ECO:0000256" key="1">
    <source>
        <dbReference type="ARBA" id="ARBA00004123"/>
    </source>
</evidence>
<keyword evidence="11" id="KW-1185">Reference proteome</keyword>
<evidence type="ECO:0000313" key="10">
    <source>
        <dbReference type="EMBL" id="KAK1335281.1"/>
    </source>
</evidence>
<dbReference type="Proteomes" id="UP001177744">
    <property type="component" value="Unassembled WGS sequence"/>
</dbReference>
<proteinExistence type="predicted"/>
<gene>
    <name evidence="10" type="ORF">QTO34_004866</name>
</gene>
<evidence type="ECO:0000256" key="4">
    <source>
        <dbReference type="ARBA" id="ARBA00022771"/>
    </source>
</evidence>
<dbReference type="GO" id="GO:0044666">
    <property type="term" value="C:MLL3/4 complex"/>
    <property type="evidence" value="ECO:0007669"/>
    <property type="project" value="TreeGrafter"/>
</dbReference>
<feature type="region of interest" description="Disordered" evidence="9">
    <location>
        <begin position="1"/>
        <end position="31"/>
    </location>
</feature>
<keyword evidence="5" id="KW-0862">Zinc</keyword>
<organism evidence="10 11">
    <name type="scientific">Cnephaeus nilssonii</name>
    <name type="common">Northern bat</name>
    <name type="synonym">Eptesicus nilssonii</name>
    <dbReference type="NCBI Taxonomy" id="3371016"/>
    <lineage>
        <taxon>Eukaryota</taxon>
        <taxon>Metazoa</taxon>
        <taxon>Chordata</taxon>
        <taxon>Craniata</taxon>
        <taxon>Vertebrata</taxon>
        <taxon>Euteleostomi</taxon>
        <taxon>Mammalia</taxon>
        <taxon>Eutheria</taxon>
        <taxon>Laurasiatheria</taxon>
        <taxon>Chiroptera</taxon>
        <taxon>Yangochiroptera</taxon>
        <taxon>Vespertilionidae</taxon>
        <taxon>Cnephaeus</taxon>
    </lineage>
</organism>
<sequence>MEEVKPRNHEANGPEDRGEGSSSLKEKEKGRGGEASCVFYQRHLYPPETGCENIKCIFSPEVESYRDKTYLSKEPSEFLFAELQLVLLAPESTVQVHWQVMVRAAAQHHRHSVHVLGRLNTQKCSCWSIPQLSLLPLMEPIIGVNFAHFLPYGSGQFNSGNRLLGTFGSATLDGVSDYYSQLIYKRELACLS</sequence>
<dbReference type="GO" id="GO:0045944">
    <property type="term" value="P:positive regulation of transcription by RNA polymerase II"/>
    <property type="evidence" value="ECO:0007669"/>
    <property type="project" value="TreeGrafter"/>
</dbReference>
<dbReference type="GO" id="GO:0003713">
    <property type="term" value="F:transcription coactivator activity"/>
    <property type="evidence" value="ECO:0007669"/>
    <property type="project" value="TreeGrafter"/>
</dbReference>
<evidence type="ECO:0000256" key="6">
    <source>
        <dbReference type="ARBA" id="ARBA00023015"/>
    </source>
</evidence>
<accession>A0AA40LIZ4</accession>
<dbReference type="PANTHER" id="PTHR45888:SF1">
    <property type="entry name" value="HISTONE-LYSINE N-METHYLTRANSFERASE 2C"/>
    <property type="match status" value="1"/>
</dbReference>
<keyword evidence="3" id="KW-0677">Repeat</keyword>
<reference evidence="10" key="1">
    <citation type="submission" date="2023-06" db="EMBL/GenBank/DDBJ databases">
        <title>Reference genome for the Northern bat (Eptesicus nilssonii), a most northern bat species.</title>
        <authorList>
            <person name="Laine V.N."/>
            <person name="Pulliainen A.T."/>
            <person name="Lilley T.M."/>
        </authorList>
    </citation>
    <scope>NUCLEOTIDE SEQUENCE</scope>
    <source>
        <strain evidence="10">BLF_Eptnil</strain>
        <tissue evidence="10">Kidney</tissue>
    </source>
</reference>
<comment type="caution">
    <text evidence="10">The sequence shown here is derived from an EMBL/GenBank/DDBJ whole genome shotgun (WGS) entry which is preliminary data.</text>
</comment>
<evidence type="ECO:0000256" key="7">
    <source>
        <dbReference type="ARBA" id="ARBA00023163"/>
    </source>
</evidence>